<dbReference type="RefSeq" id="WP_089833285.1">
    <property type="nucleotide sequence ID" value="NZ_FNBN01000003.1"/>
</dbReference>
<dbReference type="SUPFAM" id="SSF102114">
    <property type="entry name" value="Radical SAM enzymes"/>
    <property type="match status" value="1"/>
</dbReference>
<evidence type="ECO:0000259" key="6">
    <source>
        <dbReference type="PROSITE" id="PS51918"/>
    </source>
</evidence>
<dbReference type="GO" id="GO:0016491">
    <property type="term" value="F:oxidoreductase activity"/>
    <property type="evidence" value="ECO:0007669"/>
    <property type="project" value="InterPro"/>
</dbReference>
<protein>
    <recommendedName>
        <fullName evidence="6">Radical SAM core domain-containing protein</fullName>
    </recommendedName>
</protein>
<dbReference type="PANTHER" id="PTHR43273">
    <property type="entry name" value="ANAEROBIC SULFATASE-MATURATING ENZYME HOMOLOG ASLB-RELATED"/>
    <property type="match status" value="1"/>
</dbReference>
<dbReference type="EMBL" id="FNBN01000003">
    <property type="protein sequence ID" value="SDG14292.1"/>
    <property type="molecule type" value="Genomic_DNA"/>
</dbReference>
<evidence type="ECO:0000256" key="2">
    <source>
        <dbReference type="ARBA" id="ARBA00022691"/>
    </source>
</evidence>
<evidence type="ECO:0000256" key="3">
    <source>
        <dbReference type="ARBA" id="ARBA00022723"/>
    </source>
</evidence>
<dbReference type="Proteomes" id="UP000199045">
    <property type="component" value="Unassembled WGS sequence"/>
</dbReference>
<dbReference type="InterPro" id="IPR013785">
    <property type="entry name" value="Aldolase_TIM"/>
</dbReference>
<reference evidence="7 8" key="1">
    <citation type="submission" date="2016-10" db="EMBL/GenBank/DDBJ databases">
        <authorList>
            <person name="de Groot N.N."/>
        </authorList>
    </citation>
    <scope>NUCLEOTIDE SEQUENCE [LARGE SCALE GENOMIC DNA]</scope>
    <source>
        <strain evidence="7 8">DSM 527</strain>
    </source>
</reference>
<feature type="domain" description="Radical SAM core" evidence="6">
    <location>
        <begin position="84"/>
        <end position="311"/>
    </location>
</feature>
<dbReference type="InterPro" id="IPR023867">
    <property type="entry name" value="Sulphatase_maturase_rSAM"/>
</dbReference>
<dbReference type="SFLD" id="SFLDG01067">
    <property type="entry name" value="SPASM/twitch_domain_containing"/>
    <property type="match status" value="1"/>
</dbReference>
<dbReference type="OrthoDB" id="9808591at2"/>
<dbReference type="GO" id="GO:0051536">
    <property type="term" value="F:iron-sulfur cluster binding"/>
    <property type="evidence" value="ECO:0007669"/>
    <property type="project" value="UniProtKB-KW"/>
</dbReference>
<dbReference type="GO" id="GO:0046872">
    <property type="term" value="F:metal ion binding"/>
    <property type="evidence" value="ECO:0007669"/>
    <property type="project" value="UniProtKB-KW"/>
</dbReference>
<dbReference type="CDD" id="cd01335">
    <property type="entry name" value="Radical_SAM"/>
    <property type="match status" value="1"/>
</dbReference>
<dbReference type="Pfam" id="PF04055">
    <property type="entry name" value="Radical_SAM"/>
    <property type="match status" value="1"/>
</dbReference>
<dbReference type="InterPro" id="IPR007197">
    <property type="entry name" value="rSAM"/>
</dbReference>
<keyword evidence="3" id="KW-0479">Metal-binding</keyword>
<accession>A0A1G7RU75</accession>
<dbReference type="InterPro" id="IPR058240">
    <property type="entry name" value="rSAM_sf"/>
</dbReference>
<organism evidence="7 8">
    <name type="scientific">Chitinophaga filiformis</name>
    <name type="common">Myxococcus filiformis</name>
    <name type="synonym">Flexibacter filiformis</name>
    <dbReference type="NCBI Taxonomy" id="104663"/>
    <lineage>
        <taxon>Bacteria</taxon>
        <taxon>Pseudomonadati</taxon>
        <taxon>Bacteroidota</taxon>
        <taxon>Chitinophagia</taxon>
        <taxon>Chitinophagales</taxon>
        <taxon>Chitinophagaceae</taxon>
        <taxon>Chitinophaga</taxon>
    </lineage>
</organism>
<dbReference type="AlphaFoldDB" id="A0A1G7RU75"/>
<dbReference type="UniPathway" id="UPA00782"/>
<comment type="cofactor">
    <cofactor evidence="1">
        <name>[4Fe-4S] cluster</name>
        <dbReference type="ChEBI" id="CHEBI:49883"/>
    </cofactor>
</comment>
<keyword evidence="2" id="KW-0949">S-adenosyl-L-methionine</keyword>
<evidence type="ECO:0000256" key="1">
    <source>
        <dbReference type="ARBA" id="ARBA00001966"/>
    </source>
</evidence>
<dbReference type="SFLD" id="SFLDS00029">
    <property type="entry name" value="Radical_SAM"/>
    <property type="match status" value="1"/>
</dbReference>
<gene>
    <name evidence="7" type="ORF">SAMN04488121_103616</name>
</gene>
<keyword evidence="5" id="KW-0411">Iron-sulfur</keyword>
<dbReference type="STRING" id="104663.SAMN04488121_103616"/>
<dbReference type="NCBIfam" id="TIGR04085">
    <property type="entry name" value="rSAM_more_4Fe4S"/>
    <property type="match status" value="1"/>
</dbReference>
<evidence type="ECO:0000313" key="8">
    <source>
        <dbReference type="Proteomes" id="UP000199045"/>
    </source>
</evidence>
<dbReference type="PANTHER" id="PTHR43273:SF8">
    <property type="entry name" value="RADICAL SAM DOMAIN PROTEIN"/>
    <property type="match status" value="1"/>
</dbReference>
<evidence type="ECO:0000256" key="5">
    <source>
        <dbReference type="ARBA" id="ARBA00023014"/>
    </source>
</evidence>
<keyword evidence="4" id="KW-0408">Iron</keyword>
<evidence type="ECO:0000313" key="7">
    <source>
        <dbReference type="EMBL" id="SDG14292.1"/>
    </source>
</evidence>
<sequence>MKKSQFNTSLVYENKNYIYNAFSNKFIAIDPTISDILDAIRTPEHIEELSEYHPTLYSSLCKNGFFVGDEVDEIQKVKDLSAKVDKNDTHFELIVNPTMNCNFKCWYCYESHVKGSKMNKETVNKTCSLIANIIESNPNLKSFHIAWFGGEPLMYYRDVIEPIMDFAEDFCALHNIYLSCHFTTNGFLLTDDIIQSLKKYTITGLQITLDGNKETHNTVRYVSATRGSYDTIIENIVKLCENDFHVGIRVNYTSTNMDGFEEVFDDLCTISNEKRHNATISFHKVWQVSDDKAMSDRVLSLIRLVRDIGFVAAEGAIPDSVRHSCYADKVNNATINYNGDVYKCTARNFSPDAKEGVLTEDGKIEWNSKFHTRMDIKFKNKPCLECPIMPLCNGGCSQHAMENAGKDYCVYDFDENKKKDIVVKKLMNIIDKRNSNEYSHY</sequence>
<dbReference type="InterPro" id="IPR023885">
    <property type="entry name" value="4Fe4S-binding_SPASM_dom"/>
</dbReference>
<name>A0A1G7RU75_CHIFI</name>
<dbReference type="Gene3D" id="3.20.20.70">
    <property type="entry name" value="Aldolase class I"/>
    <property type="match status" value="1"/>
</dbReference>
<evidence type="ECO:0000256" key="4">
    <source>
        <dbReference type="ARBA" id="ARBA00023004"/>
    </source>
</evidence>
<proteinExistence type="predicted"/>
<dbReference type="PROSITE" id="PS51918">
    <property type="entry name" value="RADICAL_SAM"/>
    <property type="match status" value="1"/>
</dbReference>